<dbReference type="RefSeq" id="XP_033690240.1">
    <property type="nucleotide sequence ID" value="XM_033820010.1"/>
</dbReference>
<protein>
    <submittedName>
        <fullName evidence="2">Uncharacterized protein</fullName>
    </submittedName>
</protein>
<proteinExistence type="predicted"/>
<dbReference type="InterPro" id="IPR036770">
    <property type="entry name" value="Ankyrin_rpt-contain_sf"/>
</dbReference>
<feature type="compositionally biased region" description="Acidic residues" evidence="1">
    <location>
        <begin position="218"/>
        <end position="228"/>
    </location>
</feature>
<dbReference type="Gene3D" id="1.25.40.20">
    <property type="entry name" value="Ankyrin repeat-containing domain"/>
    <property type="match status" value="1"/>
</dbReference>
<name>A0A6A6IXZ3_9PLEO</name>
<evidence type="ECO:0000313" key="3">
    <source>
        <dbReference type="Proteomes" id="UP000800094"/>
    </source>
</evidence>
<dbReference type="EMBL" id="ML987190">
    <property type="protein sequence ID" value="KAF2255236.1"/>
    <property type="molecule type" value="Genomic_DNA"/>
</dbReference>
<accession>A0A6A6IXZ3</accession>
<dbReference type="OrthoDB" id="10257049at2759"/>
<evidence type="ECO:0000313" key="2">
    <source>
        <dbReference type="EMBL" id="KAF2255236.1"/>
    </source>
</evidence>
<evidence type="ECO:0000256" key="1">
    <source>
        <dbReference type="SAM" id="MobiDB-lite"/>
    </source>
</evidence>
<reference evidence="2" key="1">
    <citation type="journal article" date="2020" name="Stud. Mycol.">
        <title>101 Dothideomycetes genomes: a test case for predicting lifestyles and emergence of pathogens.</title>
        <authorList>
            <person name="Haridas S."/>
            <person name="Albert R."/>
            <person name="Binder M."/>
            <person name="Bloem J."/>
            <person name="Labutti K."/>
            <person name="Salamov A."/>
            <person name="Andreopoulos B."/>
            <person name="Baker S."/>
            <person name="Barry K."/>
            <person name="Bills G."/>
            <person name="Bluhm B."/>
            <person name="Cannon C."/>
            <person name="Castanera R."/>
            <person name="Culley D."/>
            <person name="Daum C."/>
            <person name="Ezra D."/>
            <person name="Gonzalez J."/>
            <person name="Henrissat B."/>
            <person name="Kuo A."/>
            <person name="Liang C."/>
            <person name="Lipzen A."/>
            <person name="Lutzoni F."/>
            <person name="Magnuson J."/>
            <person name="Mondo S."/>
            <person name="Nolan M."/>
            <person name="Ohm R."/>
            <person name="Pangilinan J."/>
            <person name="Park H.-J."/>
            <person name="Ramirez L."/>
            <person name="Alfaro M."/>
            <person name="Sun H."/>
            <person name="Tritt A."/>
            <person name="Yoshinaga Y."/>
            <person name="Zwiers L.-H."/>
            <person name="Turgeon B."/>
            <person name="Goodwin S."/>
            <person name="Spatafora J."/>
            <person name="Crous P."/>
            <person name="Grigoriev I."/>
        </authorList>
    </citation>
    <scope>NUCLEOTIDE SEQUENCE</scope>
    <source>
        <strain evidence="2">CBS 122368</strain>
    </source>
</reference>
<sequence length="228" mass="26497">MRFKLLLDRGANIHARDNRGMTCLHIAVQSARPRNHLNTRVEEDMEAITLLTQRGADIFTTDYSGRSIFDDAYVCDHEKEYPRGSYRGDLWDAALFRCGHGEHIQRPEERMCHYTQWYTEEEFARLWEGMAQDCPYISTPSAICPDRDEVNRRAEEYNRRREEYIRHYEANYRRAEDSVSEEEEEDSADSNIGDEMYLTDSEQDGSEIGYRGGIVLGEVDDLDGDDAG</sequence>
<dbReference type="SUPFAM" id="SSF48403">
    <property type="entry name" value="Ankyrin repeat"/>
    <property type="match status" value="1"/>
</dbReference>
<dbReference type="AlphaFoldDB" id="A0A6A6IXZ3"/>
<organism evidence="2 3">
    <name type="scientific">Trematosphaeria pertusa</name>
    <dbReference type="NCBI Taxonomy" id="390896"/>
    <lineage>
        <taxon>Eukaryota</taxon>
        <taxon>Fungi</taxon>
        <taxon>Dikarya</taxon>
        <taxon>Ascomycota</taxon>
        <taxon>Pezizomycotina</taxon>
        <taxon>Dothideomycetes</taxon>
        <taxon>Pleosporomycetidae</taxon>
        <taxon>Pleosporales</taxon>
        <taxon>Massarineae</taxon>
        <taxon>Trematosphaeriaceae</taxon>
        <taxon>Trematosphaeria</taxon>
    </lineage>
</organism>
<keyword evidence="3" id="KW-1185">Reference proteome</keyword>
<dbReference type="GeneID" id="54573340"/>
<dbReference type="Proteomes" id="UP000800094">
    <property type="component" value="Unassembled WGS sequence"/>
</dbReference>
<gene>
    <name evidence="2" type="ORF">BU26DRAFT_152689</name>
</gene>
<feature type="compositionally biased region" description="Acidic residues" evidence="1">
    <location>
        <begin position="178"/>
        <end position="188"/>
    </location>
</feature>
<feature type="region of interest" description="Disordered" evidence="1">
    <location>
        <begin position="173"/>
        <end position="228"/>
    </location>
</feature>